<organism evidence="1 2">
    <name type="scientific">Burkholderia cenocepacia</name>
    <dbReference type="NCBI Taxonomy" id="95486"/>
    <lineage>
        <taxon>Bacteria</taxon>
        <taxon>Pseudomonadati</taxon>
        <taxon>Pseudomonadota</taxon>
        <taxon>Betaproteobacteria</taxon>
        <taxon>Burkholderiales</taxon>
        <taxon>Burkholderiaceae</taxon>
        <taxon>Burkholderia</taxon>
        <taxon>Burkholderia cepacia complex</taxon>
    </lineage>
</organism>
<dbReference type="KEGG" id="bcen:DM39_536"/>
<protein>
    <submittedName>
        <fullName evidence="1">Uncharacterized protein</fullName>
    </submittedName>
</protein>
<keyword evidence="2" id="KW-1185">Reference proteome</keyword>
<dbReference type="EMBL" id="CP007783">
    <property type="protein sequence ID" value="AIO31268.1"/>
    <property type="molecule type" value="Genomic_DNA"/>
</dbReference>
<sequence>MTQMMLDMHAAFAAPAVRAPLAIAQRFAGIAIVVGGAAVLAAQALHAVAPAAGG</sequence>
<evidence type="ECO:0000313" key="2">
    <source>
        <dbReference type="Proteomes" id="UP000029413"/>
    </source>
</evidence>
<dbReference type="Proteomes" id="UP000029413">
    <property type="component" value="Chromosome 1"/>
</dbReference>
<name>A0AAN0RP32_9BURK</name>
<proteinExistence type="predicted"/>
<gene>
    <name evidence="1" type="ORF">DM39_536</name>
</gene>
<evidence type="ECO:0000313" key="1">
    <source>
        <dbReference type="EMBL" id="AIO31268.1"/>
    </source>
</evidence>
<dbReference type="AlphaFoldDB" id="A0AAN0RP32"/>
<reference evidence="1 2" key="1">
    <citation type="submission" date="2014-05" db="EMBL/GenBank/DDBJ databases">
        <authorList>
            <person name="Bishop-Lilly K.A."/>
            <person name="Broomall S.M."/>
            <person name="Chain P.S."/>
            <person name="Chertkov O."/>
            <person name="Coyne S.R."/>
            <person name="Daligault H.E."/>
            <person name="Davenport K.W."/>
            <person name="Erkkila T."/>
            <person name="Frey K.G."/>
            <person name="Gibbons H.S."/>
            <person name="Gu W."/>
            <person name="Jaissle J."/>
            <person name="Johnson S.L."/>
            <person name="Koroleva G.I."/>
            <person name="Ladner J.T."/>
            <person name="Lo C.-C."/>
            <person name="Minogue T.D."/>
            <person name="Munk C."/>
            <person name="Palacios G.F."/>
            <person name="Redden C.L."/>
            <person name="Rosenzweig C.N."/>
            <person name="Scholz M.B."/>
            <person name="Teshima H."/>
            <person name="Xu Y."/>
        </authorList>
    </citation>
    <scope>NUCLEOTIDE SEQUENCE [LARGE SCALE GENOMIC DNA]</scope>
    <source>
        <strain evidence="1 2">DDS 22E-1</strain>
    </source>
</reference>
<accession>A0AAN0RP32</accession>